<sequence>MRSDYLFLHLKRKFPCAVMKYEATSLKPIDRLNRLMDGVTARTCQCENPIMLRKKPPAHSQTPPCGCSYMCASVWICEQVEHVMKRTVIYEWSTLTTDLDERTSAGEKTQTEKNAVIRSVQSSGASRVQTPLRQSPKKKCIDQYQE</sequence>
<name>A0A6A4SPM1_SCOMX</name>
<feature type="compositionally biased region" description="Polar residues" evidence="1">
    <location>
        <begin position="119"/>
        <end position="133"/>
    </location>
</feature>
<feature type="compositionally biased region" description="Basic and acidic residues" evidence="1">
    <location>
        <begin position="100"/>
        <end position="111"/>
    </location>
</feature>
<gene>
    <name evidence="2" type="ORF">F2P81_012437</name>
</gene>
<evidence type="ECO:0000313" key="2">
    <source>
        <dbReference type="EMBL" id="KAF0034679.1"/>
    </source>
</evidence>
<evidence type="ECO:0000313" key="3">
    <source>
        <dbReference type="Proteomes" id="UP000438429"/>
    </source>
</evidence>
<dbReference type="AlphaFoldDB" id="A0A6A4SPM1"/>
<protein>
    <submittedName>
        <fullName evidence="2">Uncharacterized protein</fullName>
    </submittedName>
</protein>
<reference evidence="2 3" key="1">
    <citation type="submission" date="2019-06" db="EMBL/GenBank/DDBJ databases">
        <title>Draft genomes of female and male turbot (Scophthalmus maximus).</title>
        <authorList>
            <person name="Xu H."/>
            <person name="Xu X.-W."/>
            <person name="Shao C."/>
            <person name="Chen S."/>
        </authorList>
    </citation>
    <scope>NUCLEOTIDE SEQUENCE [LARGE SCALE GENOMIC DNA]</scope>
    <source>
        <strain evidence="2">Ysfricsl-2016a</strain>
        <tissue evidence="2">Blood</tissue>
    </source>
</reference>
<comment type="caution">
    <text evidence="2">The sequence shown here is derived from an EMBL/GenBank/DDBJ whole genome shotgun (WGS) entry which is preliminary data.</text>
</comment>
<organism evidence="2 3">
    <name type="scientific">Scophthalmus maximus</name>
    <name type="common">Turbot</name>
    <name type="synonym">Psetta maxima</name>
    <dbReference type="NCBI Taxonomy" id="52904"/>
    <lineage>
        <taxon>Eukaryota</taxon>
        <taxon>Metazoa</taxon>
        <taxon>Chordata</taxon>
        <taxon>Craniata</taxon>
        <taxon>Vertebrata</taxon>
        <taxon>Euteleostomi</taxon>
        <taxon>Actinopterygii</taxon>
        <taxon>Neopterygii</taxon>
        <taxon>Teleostei</taxon>
        <taxon>Neoteleostei</taxon>
        <taxon>Acanthomorphata</taxon>
        <taxon>Carangaria</taxon>
        <taxon>Pleuronectiformes</taxon>
        <taxon>Pleuronectoidei</taxon>
        <taxon>Scophthalmidae</taxon>
        <taxon>Scophthalmus</taxon>
    </lineage>
</organism>
<proteinExistence type="predicted"/>
<accession>A0A6A4SPM1</accession>
<evidence type="ECO:0000256" key="1">
    <source>
        <dbReference type="SAM" id="MobiDB-lite"/>
    </source>
</evidence>
<dbReference type="EMBL" id="VEVO01000011">
    <property type="protein sequence ID" value="KAF0034679.1"/>
    <property type="molecule type" value="Genomic_DNA"/>
</dbReference>
<dbReference type="Proteomes" id="UP000438429">
    <property type="component" value="Unassembled WGS sequence"/>
</dbReference>
<feature type="region of interest" description="Disordered" evidence="1">
    <location>
        <begin position="100"/>
        <end position="146"/>
    </location>
</feature>